<organism evidence="1">
    <name type="scientific">marine sediment metagenome</name>
    <dbReference type="NCBI Taxonomy" id="412755"/>
    <lineage>
        <taxon>unclassified sequences</taxon>
        <taxon>metagenomes</taxon>
        <taxon>ecological metagenomes</taxon>
    </lineage>
</organism>
<evidence type="ECO:0000313" key="1">
    <source>
        <dbReference type="EMBL" id="GAI38191.1"/>
    </source>
</evidence>
<comment type="caution">
    <text evidence="1">The sequence shown here is derived from an EMBL/GenBank/DDBJ whole genome shotgun (WGS) entry which is preliminary data.</text>
</comment>
<sequence length="30" mass="3132">KANIEGVAFSAISLTKAVTTSIMIGINYAF</sequence>
<gene>
    <name evidence="1" type="ORF">S06H3_40521</name>
</gene>
<reference evidence="1" key="1">
    <citation type="journal article" date="2014" name="Front. Microbiol.">
        <title>High frequency of phylogenetically diverse reductive dehalogenase-homologous genes in deep subseafloor sedimentary metagenomes.</title>
        <authorList>
            <person name="Kawai M."/>
            <person name="Futagami T."/>
            <person name="Toyoda A."/>
            <person name="Takaki Y."/>
            <person name="Nishi S."/>
            <person name="Hori S."/>
            <person name="Arai W."/>
            <person name="Tsubouchi T."/>
            <person name="Morono Y."/>
            <person name="Uchiyama I."/>
            <person name="Ito T."/>
            <person name="Fujiyama A."/>
            <person name="Inagaki F."/>
            <person name="Takami H."/>
        </authorList>
    </citation>
    <scope>NUCLEOTIDE SEQUENCE</scope>
    <source>
        <strain evidence="1">Expedition CK06-06</strain>
    </source>
</reference>
<dbReference type="EMBL" id="BARV01024883">
    <property type="protein sequence ID" value="GAI38191.1"/>
    <property type="molecule type" value="Genomic_DNA"/>
</dbReference>
<name>X1P6U2_9ZZZZ</name>
<protein>
    <submittedName>
        <fullName evidence="1">Uncharacterized protein</fullName>
    </submittedName>
</protein>
<dbReference type="AlphaFoldDB" id="X1P6U2"/>
<accession>X1P6U2</accession>
<proteinExistence type="predicted"/>
<feature type="non-terminal residue" evidence="1">
    <location>
        <position position="1"/>
    </location>
</feature>